<evidence type="ECO:0000313" key="3">
    <source>
        <dbReference type="Proteomes" id="UP000308671"/>
    </source>
</evidence>
<name>A0A4S8R2N7_9HELO</name>
<feature type="compositionally biased region" description="Polar residues" evidence="1">
    <location>
        <begin position="107"/>
        <end position="123"/>
    </location>
</feature>
<keyword evidence="3" id="KW-1185">Reference proteome</keyword>
<gene>
    <name evidence="2" type="ORF">BGAL_0155g00010</name>
</gene>
<accession>A0A4S8R2N7</accession>
<feature type="compositionally biased region" description="Basic and acidic residues" evidence="1">
    <location>
        <begin position="1"/>
        <end position="10"/>
    </location>
</feature>
<proteinExistence type="predicted"/>
<dbReference type="Proteomes" id="UP000308671">
    <property type="component" value="Unassembled WGS sequence"/>
</dbReference>
<feature type="compositionally biased region" description="Polar residues" evidence="1">
    <location>
        <begin position="12"/>
        <end position="35"/>
    </location>
</feature>
<reference evidence="2 3" key="1">
    <citation type="submission" date="2017-12" db="EMBL/GenBank/DDBJ databases">
        <title>Comparative genomics of Botrytis spp.</title>
        <authorList>
            <person name="Valero-Jimenez C.A."/>
            <person name="Tapia P."/>
            <person name="Veloso J."/>
            <person name="Silva-Moreno E."/>
            <person name="Staats M."/>
            <person name="Valdes J.H."/>
            <person name="Van Kan J.A.L."/>
        </authorList>
    </citation>
    <scope>NUCLEOTIDE SEQUENCE [LARGE SCALE GENOMIC DNA]</scope>
    <source>
        <strain evidence="2 3">MUCL435</strain>
    </source>
</reference>
<organism evidence="2 3">
    <name type="scientific">Botrytis galanthina</name>
    <dbReference type="NCBI Taxonomy" id="278940"/>
    <lineage>
        <taxon>Eukaryota</taxon>
        <taxon>Fungi</taxon>
        <taxon>Dikarya</taxon>
        <taxon>Ascomycota</taxon>
        <taxon>Pezizomycotina</taxon>
        <taxon>Leotiomycetes</taxon>
        <taxon>Helotiales</taxon>
        <taxon>Sclerotiniaceae</taxon>
        <taxon>Botrytis</taxon>
    </lineage>
</organism>
<feature type="compositionally biased region" description="Basic and acidic residues" evidence="1">
    <location>
        <begin position="87"/>
        <end position="104"/>
    </location>
</feature>
<dbReference type="AlphaFoldDB" id="A0A4S8R2N7"/>
<protein>
    <submittedName>
        <fullName evidence="2">Uncharacterized protein</fullName>
    </submittedName>
</protein>
<dbReference type="OrthoDB" id="5325276at2759"/>
<feature type="compositionally biased region" description="Basic and acidic residues" evidence="1">
    <location>
        <begin position="40"/>
        <end position="53"/>
    </location>
</feature>
<feature type="region of interest" description="Disordered" evidence="1">
    <location>
        <begin position="1"/>
        <end position="123"/>
    </location>
</feature>
<evidence type="ECO:0000256" key="1">
    <source>
        <dbReference type="SAM" id="MobiDB-lite"/>
    </source>
</evidence>
<evidence type="ECO:0000313" key="2">
    <source>
        <dbReference type="EMBL" id="THV50315.1"/>
    </source>
</evidence>
<dbReference type="EMBL" id="PQXL01000155">
    <property type="protein sequence ID" value="THV50315.1"/>
    <property type="molecule type" value="Genomic_DNA"/>
</dbReference>
<sequence>MASRIKDWILKRSSSTTDAQNSRGSQCQKAKSSDSPVADTKFRHQLSIDDVPRSSEAYDSDDSREGSSRSDGKTCTQCESAEALIVPEHRQDTIKSKEHDEKCRTATADSDIQNWGRESSSPVISGFVRRSPLFLR</sequence>
<comment type="caution">
    <text evidence="2">The sequence shown here is derived from an EMBL/GenBank/DDBJ whole genome shotgun (WGS) entry which is preliminary data.</text>
</comment>
<feature type="compositionally biased region" description="Basic and acidic residues" evidence="1">
    <location>
        <begin position="61"/>
        <end position="72"/>
    </location>
</feature>